<accession>A0A5J4TVU5</accession>
<evidence type="ECO:0000313" key="1">
    <source>
        <dbReference type="EMBL" id="KAA6361691.1"/>
    </source>
</evidence>
<gene>
    <name evidence="1" type="ORF">EZS28_042782</name>
</gene>
<organism evidence="1 2">
    <name type="scientific">Streblomastix strix</name>
    <dbReference type="NCBI Taxonomy" id="222440"/>
    <lineage>
        <taxon>Eukaryota</taxon>
        <taxon>Metamonada</taxon>
        <taxon>Preaxostyla</taxon>
        <taxon>Oxymonadida</taxon>
        <taxon>Streblomastigidae</taxon>
        <taxon>Streblomastix</taxon>
    </lineage>
</organism>
<comment type="caution">
    <text evidence="1">The sequence shown here is derived from an EMBL/GenBank/DDBJ whole genome shotgun (WGS) entry which is preliminary data.</text>
</comment>
<dbReference type="OrthoDB" id="10500762at2759"/>
<dbReference type="EMBL" id="SNRW01025191">
    <property type="protein sequence ID" value="KAA6361691.1"/>
    <property type="molecule type" value="Genomic_DNA"/>
</dbReference>
<sequence>MVSLIKSKYIYKQSQLLSSFSNPLISNAEKNYSQALCQGERKPNVWILTKILKYHNKEYYEQTIKPLLKKNYEAKKLEKQIHINQILIPNKIDLSDDFTLLNMQEKAANGEYENEEQIVMDLARLLVYYEGETEDIQAIKGYDAKCDTQVLHHKLEGTVYKQLKKINKNYKKKKIDEKTSETKESTPAKQLTAKHIFKKYASKFAKKGCKLISDDPKILSKFQGYKATDACLNRVYQFYSQRPFVVPTQRLKVWPFPTNATRTEIQTSQNVPLSHVSNFSHQFRKDARATTCFENPCYQNMQETTCGRNFPDMPMNTLDQQFFLLQLNASNLDLLFEATDEFEDALTTPRNIATRRLNTHTDLTSFLITLQCERNSNGALTFDGLDTQNQNTSVEFRGALIYQGATDSYYNVDTTGKRPPPPILCTVNDTFWLFSPAAGGSCIYDTNHSFGDVIGPLSS</sequence>
<proteinExistence type="predicted"/>
<reference evidence="1 2" key="1">
    <citation type="submission" date="2019-03" db="EMBL/GenBank/DDBJ databases">
        <title>Single cell metagenomics reveals metabolic interactions within the superorganism composed of flagellate Streblomastix strix and complex community of Bacteroidetes bacteria on its surface.</title>
        <authorList>
            <person name="Treitli S.C."/>
            <person name="Kolisko M."/>
            <person name="Husnik F."/>
            <person name="Keeling P."/>
            <person name="Hampl V."/>
        </authorList>
    </citation>
    <scope>NUCLEOTIDE SEQUENCE [LARGE SCALE GENOMIC DNA]</scope>
    <source>
        <strain evidence="1">ST1C</strain>
    </source>
</reference>
<dbReference type="AlphaFoldDB" id="A0A5J4TVU5"/>
<dbReference type="Proteomes" id="UP000324800">
    <property type="component" value="Unassembled WGS sequence"/>
</dbReference>
<name>A0A5J4TVU5_9EUKA</name>
<evidence type="ECO:0000313" key="2">
    <source>
        <dbReference type="Proteomes" id="UP000324800"/>
    </source>
</evidence>
<protein>
    <submittedName>
        <fullName evidence="1">Uncharacterized protein</fullName>
    </submittedName>
</protein>